<dbReference type="InterPro" id="IPR006059">
    <property type="entry name" value="SBP"/>
</dbReference>
<evidence type="ECO:0000256" key="1">
    <source>
        <dbReference type="ARBA" id="ARBA00004196"/>
    </source>
</evidence>
<dbReference type="EMBL" id="LT985188">
    <property type="protein sequence ID" value="SPD85730.1"/>
    <property type="molecule type" value="Genomic_DNA"/>
</dbReference>
<evidence type="ECO:0000256" key="4">
    <source>
        <dbReference type="ARBA" id="ARBA00022729"/>
    </source>
</evidence>
<keyword evidence="4 5" id="KW-0732">Signal</keyword>
<comment type="similarity">
    <text evidence="2">Belongs to the bacterial solute-binding protein 1 family.</text>
</comment>
<dbReference type="GO" id="GO:0030313">
    <property type="term" value="C:cell envelope"/>
    <property type="evidence" value="ECO:0007669"/>
    <property type="project" value="UniProtKB-SubCell"/>
</dbReference>
<comment type="subcellular location">
    <subcellularLocation>
        <location evidence="1">Cell envelope</location>
    </subcellularLocation>
</comment>
<dbReference type="PROSITE" id="PS51318">
    <property type="entry name" value="TAT"/>
    <property type="match status" value="1"/>
</dbReference>
<dbReference type="Gene3D" id="3.40.190.10">
    <property type="entry name" value="Periplasmic binding protein-like II"/>
    <property type="match status" value="1"/>
</dbReference>
<evidence type="ECO:0000256" key="2">
    <source>
        <dbReference type="ARBA" id="ARBA00008520"/>
    </source>
</evidence>
<sequence length="454" mass="47675">MTTPNSLSRRTFMTGLAGAALIGAAGCSPAQQQAQSSATASGSAASATITVRLWDEQVQKAYDASFAEFSKANPGITVKTSLVPWADYFTKLRTDVGGGSADDIFMMNGSYLQPYTSGSVIEIGSDFDSLKADWVPPAVEQYTLGGKLWGVPQLTDGGIAMYYNKKLLDDAGVTPEQVSSLVWAPGGGSADTLLPMLQKLTIDANGKRGDESGFNGAKPKQWGYSAAQDLQGIYYNFIGSNGGQFQDADGKFVFAGPESVQAFQYIVDLINKYKVSPAASNTNDNGDFTRDQFLQGKIALFQSGVYNLKNVADGAKFEWGIVPMPAGPKGAVSVVNSVIVCGNAKSKSPEATAKVLQWLGAQQGASFIGKSGAALPAVISAQQSFKDYWAAQQVDPSQFAKQGAMPAISAPAGANYGAAFSAWKPIFNEIFLGRTEVEAGLQKAQDAANKAAGS</sequence>
<dbReference type="PANTHER" id="PTHR43649">
    <property type="entry name" value="ARABINOSE-BINDING PROTEIN-RELATED"/>
    <property type="match status" value="1"/>
</dbReference>
<dbReference type="InterPro" id="IPR050490">
    <property type="entry name" value="Bact_solute-bd_prot1"/>
</dbReference>
<keyword evidence="7" id="KW-1185">Reference proteome</keyword>
<evidence type="ECO:0000313" key="7">
    <source>
        <dbReference type="Proteomes" id="UP000238164"/>
    </source>
</evidence>
<dbReference type="SUPFAM" id="SSF53850">
    <property type="entry name" value="Periplasmic binding protein-like II"/>
    <property type="match status" value="1"/>
</dbReference>
<keyword evidence="3" id="KW-0813">Transport</keyword>
<dbReference type="PANTHER" id="PTHR43649:SF31">
    <property type="entry name" value="SN-GLYCEROL-3-PHOSPHATE-BINDING PERIPLASMIC PROTEIN UGPB"/>
    <property type="match status" value="1"/>
</dbReference>
<gene>
    <name evidence="6" type="ORF">MPLG2_0694</name>
</gene>
<dbReference type="InterPro" id="IPR006311">
    <property type="entry name" value="TAT_signal"/>
</dbReference>
<evidence type="ECO:0000256" key="5">
    <source>
        <dbReference type="SAM" id="SignalP"/>
    </source>
</evidence>
<reference evidence="6 7" key="1">
    <citation type="submission" date="2018-02" db="EMBL/GenBank/DDBJ databases">
        <authorList>
            <person name="Cohen D.B."/>
            <person name="Kent A.D."/>
        </authorList>
    </citation>
    <scope>NUCLEOTIDE SEQUENCE [LARGE SCALE GENOMIC DNA]</scope>
    <source>
        <strain evidence="6">1</strain>
    </source>
</reference>
<proteinExistence type="inferred from homology"/>
<dbReference type="RefSeq" id="WP_197710060.1">
    <property type="nucleotide sequence ID" value="NZ_BAAAGO010000028.1"/>
</dbReference>
<dbReference type="KEGG" id="mgg:MPLG2_0694"/>
<dbReference type="Proteomes" id="UP000238164">
    <property type="component" value="Chromosome 1"/>
</dbReference>
<protein>
    <submittedName>
        <fullName evidence="6">Carbohydrate ABC transporter substrate-binding protein, CUT1 family</fullName>
    </submittedName>
</protein>
<evidence type="ECO:0000313" key="6">
    <source>
        <dbReference type="EMBL" id="SPD85730.1"/>
    </source>
</evidence>
<feature type="signal peptide" evidence="5">
    <location>
        <begin position="1"/>
        <end position="30"/>
    </location>
</feature>
<feature type="chain" id="PRO_5038684945" evidence="5">
    <location>
        <begin position="31"/>
        <end position="454"/>
    </location>
</feature>
<accession>A0A2N9JDU0</accession>
<evidence type="ECO:0000256" key="3">
    <source>
        <dbReference type="ARBA" id="ARBA00022448"/>
    </source>
</evidence>
<dbReference type="CDD" id="cd13585">
    <property type="entry name" value="PBP2_TMBP_like"/>
    <property type="match status" value="1"/>
</dbReference>
<name>A0A2N9JDU0_9ACTN</name>
<organism evidence="6 7">
    <name type="scientific">Micropruina glycogenica</name>
    <dbReference type="NCBI Taxonomy" id="75385"/>
    <lineage>
        <taxon>Bacteria</taxon>
        <taxon>Bacillati</taxon>
        <taxon>Actinomycetota</taxon>
        <taxon>Actinomycetes</taxon>
        <taxon>Propionibacteriales</taxon>
        <taxon>Nocardioidaceae</taxon>
        <taxon>Micropruina</taxon>
    </lineage>
</organism>
<dbReference type="AlphaFoldDB" id="A0A2N9JDU0"/>
<dbReference type="Pfam" id="PF01547">
    <property type="entry name" value="SBP_bac_1"/>
    <property type="match status" value="1"/>
</dbReference>